<evidence type="ECO:0000313" key="3">
    <source>
        <dbReference type="Proteomes" id="UP001390339"/>
    </source>
</evidence>
<dbReference type="Proteomes" id="UP001390339">
    <property type="component" value="Unassembled WGS sequence"/>
</dbReference>
<gene>
    <name evidence="2" type="ORF">PGQ11_001188</name>
</gene>
<evidence type="ECO:0000256" key="1">
    <source>
        <dbReference type="SAM" id="MobiDB-lite"/>
    </source>
</evidence>
<protein>
    <submittedName>
        <fullName evidence="2">Uncharacterized protein</fullName>
    </submittedName>
</protein>
<sequence length="173" mass="20866">MRRPSTTISSSKPGRLNTLTSPNEEEQEQRPQQQQQQRRRQLPPHQDQEQVQDIEQVVFRQARRQWDAYNIHSFAHQHLHSIHDRVQRKFVYHWRRDAGRNICSTWFGRWCVSLYDMDLKGYIWQSPGIFDFIRRLKDTTDIPLILSGRVDGRLVSTYDCRTRQRTWKAADFD</sequence>
<comment type="caution">
    <text evidence="2">The sequence shown here is derived from an EMBL/GenBank/DDBJ whole genome shotgun (WGS) entry which is preliminary data.</text>
</comment>
<keyword evidence="3" id="KW-1185">Reference proteome</keyword>
<proteinExistence type="predicted"/>
<organism evidence="2 3">
    <name type="scientific">Apiospora arundinis</name>
    <dbReference type="NCBI Taxonomy" id="335852"/>
    <lineage>
        <taxon>Eukaryota</taxon>
        <taxon>Fungi</taxon>
        <taxon>Dikarya</taxon>
        <taxon>Ascomycota</taxon>
        <taxon>Pezizomycotina</taxon>
        <taxon>Sordariomycetes</taxon>
        <taxon>Xylariomycetidae</taxon>
        <taxon>Amphisphaeriales</taxon>
        <taxon>Apiosporaceae</taxon>
        <taxon>Apiospora</taxon>
    </lineage>
</organism>
<reference evidence="2 3" key="1">
    <citation type="journal article" date="2024" name="IMA Fungus">
        <title>Apiospora arundinis, a panoply of carbohydrate-active enzymes and secondary metabolites.</title>
        <authorList>
            <person name="Sorensen T."/>
            <person name="Petersen C."/>
            <person name="Muurmann A.T."/>
            <person name="Christiansen J.V."/>
            <person name="Brundto M.L."/>
            <person name="Overgaard C.K."/>
            <person name="Boysen A.T."/>
            <person name="Wollenberg R.D."/>
            <person name="Larsen T.O."/>
            <person name="Sorensen J.L."/>
            <person name="Nielsen K.L."/>
            <person name="Sondergaard T.E."/>
        </authorList>
    </citation>
    <scope>NUCLEOTIDE SEQUENCE [LARGE SCALE GENOMIC DNA]</scope>
    <source>
        <strain evidence="2 3">AAU 773</strain>
    </source>
</reference>
<name>A0ABR2JMF1_9PEZI</name>
<accession>A0ABR2JMF1</accession>
<dbReference type="EMBL" id="JAPCWZ010000001">
    <property type="protein sequence ID" value="KAK8879894.1"/>
    <property type="molecule type" value="Genomic_DNA"/>
</dbReference>
<feature type="compositionally biased region" description="Polar residues" evidence="1">
    <location>
        <begin position="1"/>
        <end position="21"/>
    </location>
</feature>
<feature type="region of interest" description="Disordered" evidence="1">
    <location>
        <begin position="1"/>
        <end position="50"/>
    </location>
</feature>
<evidence type="ECO:0000313" key="2">
    <source>
        <dbReference type="EMBL" id="KAK8879894.1"/>
    </source>
</evidence>